<dbReference type="CDD" id="cd07377">
    <property type="entry name" value="WHTH_GntR"/>
    <property type="match status" value="1"/>
</dbReference>
<dbReference type="PANTHER" id="PTHR30146:SF148">
    <property type="entry name" value="HTH-TYPE TRANSCRIPTIONAL REPRESSOR PURR-RELATED"/>
    <property type="match status" value="1"/>
</dbReference>
<accession>A0A328TTZ9</accession>
<organism evidence="6 7">
    <name type="scientific">Paenibacillus montanisoli</name>
    <dbReference type="NCBI Taxonomy" id="2081970"/>
    <lineage>
        <taxon>Bacteria</taxon>
        <taxon>Bacillati</taxon>
        <taxon>Bacillota</taxon>
        <taxon>Bacilli</taxon>
        <taxon>Bacillales</taxon>
        <taxon>Paenibacillaceae</taxon>
        <taxon>Paenibacillus</taxon>
    </lineage>
</organism>
<dbReference type="AlphaFoldDB" id="A0A328TTZ9"/>
<gene>
    <name evidence="6" type="ORF">DL346_26310</name>
</gene>
<dbReference type="Pfam" id="PF13377">
    <property type="entry name" value="Peripla_BP_3"/>
    <property type="match status" value="1"/>
</dbReference>
<evidence type="ECO:0000313" key="7">
    <source>
        <dbReference type="Proteomes" id="UP000249260"/>
    </source>
</evidence>
<dbReference type="PANTHER" id="PTHR30146">
    <property type="entry name" value="LACI-RELATED TRANSCRIPTIONAL REPRESSOR"/>
    <property type="match status" value="1"/>
</dbReference>
<dbReference type="SUPFAM" id="SSF46785">
    <property type="entry name" value="Winged helix' DNA-binding domain"/>
    <property type="match status" value="1"/>
</dbReference>
<dbReference type="SUPFAM" id="SSF53822">
    <property type="entry name" value="Periplasmic binding protein-like I"/>
    <property type="match status" value="1"/>
</dbReference>
<keyword evidence="7" id="KW-1185">Reference proteome</keyword>
<keyword evidence="1" id="KW-0678">Repressor</keyword>
<dbReference type="InterPro" id="IPR036390">
    <property type="entry name" value="WH_DNA-bd_sf"/>
</dbReference>
<dbReference type="Proteomes" id="UP000249260">
    <property type="component" value="Unassembled WGS sequence"/>
</dbReference>
<reference evidence="6 7" key="1">
    <citation type="submission" date="2018-06" db="EMBL/GenBank/DDBJ databases">
        <title>Paenibacillus montanisoli sp. nov., isolated from mountain area soil.</title>
        <authorList>
            <person name="Wu M."/>
        </authorList>
    </citation>
    <scope>NUCLEOTIDE SEQUENCE [LARGE SCALE GENOMIC DNA]</scope>
    <source>
        <strain evidence="6 7">RA17</strain>
    </source>
</reference>
<dbReference type="Pfam" id="PF00392">
    <property type="entry name" value="GntR"/>
    <property type="match status" value="1"/>
</dbReference>
<keyword evidence="2" id="KW-0805">Transcription regulation</keyword>
<dbReference type="InterPro" id="IPR028082">
    <property type="entry name" value="Peripla_BP_I"/>
</dbReference>
<dbReference type="OrthoDB" id="457376at2"/>
<evidence type="ECO:0000313" key="6">
    <source>
        <dbReference type="EMBL" id="RAP73770.1"/>
    </source>
</evidence>
<evidence type="ECO:0000256" key="3">
    <source>
        <dbReference type="ARBA" id="ARBA00023125"/>
    </source>
</evidence>
<dbReference type="PROSITE" id="PS50949">
    <property type="entry name" value="HTH_GNTR"/>
    <property type="match status" value="1"/>
</dbReference>
<dbReference type="InterPro" id="IPR046335">
    <property type="entry name" value="LacI/GalR-like_sensor"/>
</dbReference>
<name>A0A328TTZ9_9BACL</name>
<sequence>MNTMDRVPLYQKIQDYIRSLISSRGLKEGDRIPTEKQLMERFNVSKITVVNALTGLANENVITRVPGRGSFVSEQSDMTAVPETRPAASGFIRQEPAPQTDAKSGIIGFILPSIYDYFAAQLTLGVQKALMEKGYRAVIMLSNSVLSVENDAIKTLMDMGAEGMLIFPVDEEQYNVEILGMKLSGYPFVLIDRYLPGVETHYIACDGRMGAELAVNHLWELGHREIAICSDSPLQTVTVQERIQGYMDALKKKGALINPAHIITEFAPVDEVQEDHPLYRFIRNRMATAYITLNSKLGMQVYRAARQCGLSVPDDLSLVSFDDPTAIAEDMSMFTHVKQFEFEIGYKAAIKLIEVINDNQAADHEYNKIFMKPELVVRQSTGAFRPDGEYQAGKWSAGAMYRVTPRNK</sequence>
<comment type="caution">
    <text evidence="6">The sequence shown here is derived from an EMBL/GenBank/DDBJ whole genome shotgun (WGS) entry which is preliminary data.</text>
</comment>
<dbReference type="Gene3D" id="1.10.10.10">
    <property type="entry name" value="Winged helix-like DNA-binding domain superfamily/Winged helix DNA-binding domain"/>
    <property type="match status" value="1"/>
</dbReference>
<evidence type="ECO:0000259" key="5">
    <source>
        <dbReference type="PROSITE" id="PS50949"/>
    </source>
</evidence>
<proteinExistence type="predicted"/>
<dbReference type="InterPro" id="IPR036388">
    <property type="entry name" value="WH-like_DNA-bd_sf"/>
</dbReference>
<evidence type="ECO:0000256" key="1">
    <source>
        <dbReference type="ARBA" id="ARBA00022491"/>
    </source>
</evidence>
<feature type="domain" description="HTH gntR-type" evidence="5">
    <location>
        <begin position="7"/>
        <end position="75"/>
    </location>
</feature>
<dbReference type="EMBL" id="QLUW01000006">
    <property type="protein sequence ID" value="RAP73770.1"/>
    <property type="molecule type" value="Genomic_DNA"/>
</dbReference>
<protein>
    <submittedName>
        <fullName evidence="6">LacI family transcriptional regulator</fullName>
    </submittedName>
</protein>
<keyword evidence="4" id="KW-0804">Transcription</keyword>
<keyword evidence="3" id="KW-0238">DNA-binding</keyword>
<dbReference type="SMART" id="SM00345">
    <property type="entry name" value="HTH_GNTR"/>
    <property type="match status" value="1"/>
</dbReference>
<dbReference type="Gene3D" id="3.40.50.2300">
    <property type="match status" value="2"/>
</dbReference>
<dbReference type="RefSeq" id="WP_112885354.1">
    <property type="nucleotide sequence ID" value="NZ_QLUW01000006.1"/>
</dbReference>
<dbReference type="GO" id="GO:0003700">
    <property type="term" value="F:DNA-binding transcription factor activity"/>
    <property type="evidence" value="ECO:0007669"/>
    <property type="project" value="InterPro"/>
</dbReference>
<dbReference type="InterPro" id="IPR000524">
    <property type="entry name" value="Tscrpt_reg_HTH_GntR"/>
</dbReference>
<evidence type="ECO:0000256" key="4">
    <source>
        <dbReference type="ARBA" id="ARBA00023163"/>
    </source>
</evidence>
<evidence type="ECO:0000256" key="2">
    <source>
        <dbReference type="ARBA" id="ARBA00023015"/>
    </source>
</evidence>
<dbReference type="GO" id="GO:0000976">
    <property type="term" value="F:transcription cis-regulatory region binding"/>
    <property type="evidence" value="ECO:0007669"/>
    <property type="project" value="TreeGrafter"/>
</dbReference>
<dbReference type="CDD" id="cd06267">
    <property type="entry name" value="PBP1_LacI_sugar_binding-like"/>
    <property type="match status" value="1"/>
</dbReference>